<comment type="caution">
    <text evidence="1">The sequence shown here is derived from an EMBL/GenBank/DDBJ whole genome shotgun (WGS) entry which is preliminary data.</text>
</comment>
<reference evidence="1" key="1">
    <citation type="submission" date="2019-08" db="EMBL/GenBank/DDBJ databases">
        <authorList>
            <person name="Kucharzyk K."/>
            <person name="Murdoch R.W."/>
            <person name="Higgins S."/>
            <person name="Loffler F."/>
        </authorList>
    </citation>
    <scope>NUCLEOTIDE SEQUENCE</scope>
</reference>
<proteinExistence type="predicted"/>
<gene>
    <name evidence="1" type="ORF">SDC9_65732</name>
</gene>
<evidence type="ECO:0000313" key="1">
    <source>
        <dbReference type="EMBL" id="MPM19309.1"/>
    </source>
</evidence>
<sequence length="99" mass="11396">MDQGTDSHADEDIQDYLFYRCLNLFLGINDAVAFCKFRGLNVHASGGFDKALYIFLHAELFDERPADDCENESHNHISDSDLCSEYAHEKDQRAEVHQR</sequence>
<accession>A0A644XT97</accession>
<protein>
    <submittedName>
        <fullName evidence="1">Uncharacterized protein</fullName>
    </submittedName>
</protein>
<organism evidence="1">
    <name type="scientific">bioreactor metagenome</name>
    <dbReference type="NCBI Taxonomy" id="1076179"/>
    <lineage>
        <taxon>unclassified sequences</taxon>
        <taxon>metagenomes</taxon>
        <taxon>ecological metagenomes</taxon>
    </lineage>
</organism>
<name>A0A644XT97_9ZZZZ</name>
<dbReference type="EMBL" id="VSSQ01003151">
    <property type="protein sequence ID" value="MPM19309.1"/>
    <property type="molecule type" value="Genomic_DNA"/>
</dbReference>
<dbReference type="AlphaFoldDB" id="A0A644XT97"/>